<dbReference type="PANTHER" id="PTHR11707">
    <property type="entry name" value="L-ASPARAGINASE"/>
    <property type="match status" value="1"/>
</dbReference>
<dbReference type="InterPro" id="IPR020827">
    <property type="entry name" value="Asparaginase/glutaminase_AS1"/>
</dbReference>
<evidence type="ECO:0000256" key="5">
    <source>
        <dbReference type="PROSITE-ProRule" id="PRU10100"/>
    </source>
</evidence>
<dbReference type="SMART" id="SM00870">
    <property type="entry name" value="Asparaginase"/>
    <property type="match status" value="1"/>
</dbReference>
<dbReference type="Pfam" id="PF17763">
    <property type="entry name" value="Asparaginase_C"/>
    <property type="match status" value="1"/>
</dbReference>
<dbReference type="InterPro" id="IPR040919">
    <property type="entry name" value="Asparaginase_C"/>
</dbReference>
<feature type="binding site" evidence="3">
    <location>
        <begin position="87"/>
        <end position="88"/>
    </location>
    <ligand>
        <name>substrate</name>
    </ligand>
</feature>
<reference evidence="8 9" key="1">
    <citation type="submission" date="2018-08" db="EMBL/GenBank/DDBJ databases">
        <title>Neisseria zalophi ATCC BAA-2455 complete genome.</title>
        <authorList>
            <person name="Veseli I.A."/>
            <person name="Buttler R."/>
            <person name="Mascarenhas dos Santos A.C."/>
            <person name="Pombert J.-F."/>
        </authorList>
    </citation>
    <scope>NUCLEOTIDE SEQUENCE [LARGE SCALE GENOMIC DNA]</scope>
    <source>
        <strain evidence="8 9">ATCC BAA-2455</strain>
    </source>
</reference>
<organism evidence="8 9">
    <name type="scientific">Neisseria zalophi</name>
    <dbReference type="NCBI Taxonomy" id="640030"/>
    <lineage>
        <taxon>Bacteria</taxon>
        <taxon>Pseudomonadati</taxon>
        <taxon>Pseudomonadota</taxon>
        <taxon>Betaproteobacteria</taxon>
        <taxon>Neisseriales</taxon>
        <taxon>Neisseriaceae</taxon>
        <taxon>Neisseria</taxon>
    </lineage>
</organism>
<dbReference type="SUPFAM" id="SSF53774">
    <property type="entry name" value="Glutaminase/Asparaginase"/>
    <property type="match status" value="1"/>
</dbReference>
<evidence type="ECO:0000259" key="7">
    <source>
        <dbReference type="Pfam" id="PF17763"/>
    </source>
</evidence>
<feature type="active site" evidence="4">
    <location>
        <position position="15"/>
    </location>
</feature>
<dbReference type="RefSeq" id="WP_151051691.1">
    <property type="nucleotide sequence ID" value="NZ_CP031700.1"/>
</dbReference>
<feature type="active site" description="O-isoaspartyl threonine intermediate" evidence="2">
    <location>
        <position position="15"/>
    </location>
</feature>
<evidence type="ECO:0000256" key="2">
    <source>
        <dbReference type="PIRSR" id="PIRSR001220-1"/>
    </source>
</evidence>
<dbReference type="Gene3D" id="3.40.50.40">
    <property type="match status" value="1"/>
</dbReference>
<feature type="domain" description="L-asparaginase N-terminal" evidence="6">
    <location>
        <begin position="6"/>
        <end position="178"/>
    </location>
</feature>
<dbReference type="PRINTS" id="PR00139">
    <property type="entry name" value="ASNGLNASE"/>
</dbReference>
<feature type="domain" description="Asparaginase/glutaminase C-terminal" evidence="7">
    <location>
        <begin position="210"/>
        <end position="321"/>
    </location>
</feature>
<sequence length="330" mass="35688">MNKAKKIFVLYTGGTIGMIDGGQGLIPDTAITRKILVNHSDSLSFDWHVCDPLIDSSAVTPENWQNWLTLLQKNIPNYDGILILHGTDTLAYTANILALTLRDLAKPIILTGAQLPYDAPDSDAPFNLATAVAALDLALPQVSIAFNGKLFPAVGSTKISTEDSEGFDNPHFGISGSWSPENGWRHLRHRPSEKQRHSLPTYRLNPNVRITCCTFIPGLSKQIFSDGLNPNLTDAAILQSYGHGNTPSSPELIQAVEQFTASGRPVLNISQVSKGNAARVYAQSNALLQAGALNGGRMNLETATALLILAVSNHWTTEQLQTEIAALQPF</sequence>
<dbReference type="PROSITE" id="PS00144">
    <property type="entry name" value="ASN_GLN_ASE_1"/>
    <property type="match status" value="1"/>
</dbReference>
<evidence type="ECO:0000256" key="3">
    <source>
        <dbReference type="PIRSR" id="PIRSR001220-2"/>
    </source>
</evidence>
<evidence type="ECO:0000313" key="9">
    <source>
        <dbReference type="Proteomes" id="UP000325713"/>
    </source>
</evidence>
<evidence type="ECO:0000313" key="8">
    <source>
        <dbReference type="EMBL" id="QEY26418.1"/>
    </source>
</evidence>
<dbReference type="InterPro" id="IPR036152">
    <property type="entry name" value="Asp/glu_Ase-like_sf"/>
</dbReference>
<accession>A0A5J6PUJ3</accession>
<dbReference type="InterPro" id="IPR041725">
    <property type="entry name" value="L-asparaginase_I"/>
</dbReference>
<evidence type="ECO:0000259" key="6">
    <source>
        <dbReference type="Pfam" id="PF00710"/>
    </source>
</evidence>
<dbReference type="PANTHER" id="PTHR11707:SF28">
    <property type="entry name" value="60 KDA LYSOPHOSPHOLIPASE"/>
    <property type="match status" value="1"/>
</dbReference>
<dbReference type="Gene3D" id="3.40.50.1170">
    <property type="entry name" value="L-asparaginase, N-terminal domain"/>
    <property type="match status" value="1"/>
</dbReference>
<feature type="binding site" evidence="3">
    <location>
        <position position="56"/>
    </location>
    <ligand>
        <name>substrate</name>
    </ligand>
</feature>
<keyword evidence="9" id="KW-1185">Reference proteome</keyword>
<dbReference type="InterPro" id="IPR027475">
    <property type="entry name" value="Asparaginase/glutaminase_AS2"/>
</dbReference>
<gene>
    <name evidence="8" type="ORF">D0T92_07675</name>
</gene>
<dbReference type="PIRSF" id="PIRSF500176">
    <property type="entry name" value="L_ASNase"/>
    <property type="match status" value="1"/>
</dbReference>
<feature type="active site" evidence="5">
    <location>
        <position position="87"/>
    </location>
</feature>
<dbReference type="KEGG" id="nzl:D0T92_07675"/>
<dbReference type="Pfam" id="PF00710">
    <property type="entry name" value="Asparaginase"/>
    <property type="match status" value="1"/>
</dbReference>
<dbReference type="PIRSF" id="PIRSF001220">
    <property type="entry name" value="L-ASNase_gatD"/>
    <property type="match status" value="1"/>
</dbReference>
<evidence type="ECO:0000256" key="4">
    <source>
        <dbReference type="PROSITE-ProRule" id="PRU10099"/>
    </source>
</evidence>
<protein>
    <submittedName>
        <fullName evidence="8">Asparaginase</fullName>
    </submittedName>
</protein>
<proteinExistence type="inferred from homology"/>
<dbReference type="InterPro" id="IPR037152">
    <property type="entry name" value="L-asparaginase_N_sf"/>
</dbReference>
<name>A0A5J6PUJ3_9NEIS</name>
<dbReference type="AlphaFoldDB" id="A0A5J6PUJ3"/>
<dbReference type="CDD" id="cd08963">
    <property type="entry name" value="L-asparaginase_I"/>
    <property type="match status" value="1"/>
</dbReference>
<dbReference type="SFLD" id="SFLDS00057">
    <property type="entry name" value="Glutaminase/Asparaginase"/>
    <property type="match status" value="1"/>
</dbReference>
<dbReference type="EMBL" id="CP031700">
    <property type="protein sequence ID" value="QEY26418.1"/>
    <property type="molecule type" value="Genomic_DNA"/>
</dbReference>
<dbReference type="Proteomes" id="UP000325713">
    <property type="component" value="Chromosome"/>
</dbReference>
<dbReference type="InterPro" id="IPR027474">
    <property type="entry name" value="L-asparaginase_N"/>
</dbReference>
<dbReference type="InterPro" id="IPR027473">
    <property type="entry name" value="L-asparaginase_C"/>
</dbReference>
<comment type="similarity">
    <text evidence="1">Belongs to the asparaginase 1 family.</text>
</comment>
<dbReference type="OrthoDB" id="9788068at2"/>
<dbReference type="PROSITE" id="PS51732">
    <property type="entry name" value="ASN_GLN_ASE_3"/>
    <property type="match status" value="1"/>
</dbReference>
<evidence type="ECO:0000256" key="1">
    <source>
        <dbReference type="ARBA" id="ARBA00010518"/>
    </source>
</evidence>
<dbReference type="GO" id="GO:0004067">
    <property type="term" value="F:asparaginase activity"/>
    <property type="evidence" value="ECO:0007669"/>
    <property type="project" value="UniProtKB-UniRule"/>
</dbReference>
<dbReference type="GO" id="GO:0006520">
    <property type="term" value="P:amino acid metabolic process"/>
    <property type="evidence" value="ECO:0007669"/>
    <property type="project" value="InterPro"/>
</dbReference>
<dbReference type="PROSITE" id="PS00917">
    <property type="entry name" value="ASN_GLN_ASE_2"/>
    <property type="match status" value="1"/>
</dbReference>
<dbReference type="InterPro" id="IPR006034">
    <property type="entry name" value="Asparaginase/glutaminase-like"/>
</dbReference>